<dbReference type="Gene3D" id="3.40.30.10">
    <property type="entry name" value="Glutaredoxin"/>
    <property type="match status" value="1"/>
</dbReference>
<evidence type="ECO:0000313" key="2">
    <source>
        <dbReference type="EMBL" id="TXD89854.1"/>
    </source>
</evidence>
<dbReference type="EMBL" id="VORO01000005">
    <property type="protein sequence ID" value="TXD89854.1"/>
    <property type="molecule type" value="Genomic_DNA"/>
</dbReference>
<dbReference type="PANTHER" id="PTHR42852:SF17">
    <property type="entry name" value="THIOREDOXIN-LIKE PROTEIN HI_1115"/>
    <property type="match status" value="1"/>
</dbReference>
<dbReference type="PANTHER" id="PTHR42852">
    <property type="entry name" value="THIOL:DISULFIDE INTERCHANGE PROTEIN DSBE"/>
    <property type="match status" value="1"/>
</dbReference>
<proteinExistence type="predicted"/>
<dbReference type="OrthoDB" id="9815205at2"/>
<comment type="caution">
    <text evidence="2">The sequence shown here is derived from an EMBL/GenBank/DDBJ whole genome shotgun (WGS) entry which is preliminary data.</text>
</comment>
<dbReference type="GO" id="GO:0016491">
    <property type="term" value="F:oxidoreductase activity"/>
    <property type="evidence" value="ECO:0007669"/>
    <property type="project" value="InterPro"/>
</dbReference>
<name>A0A5C6ZKI3_9FLAO</name>
<dbReference type="InterPro" id="IPR013766">
    <property type="entry name" value="Thioredoxin_domain"/>
</dbReference>
<evidence type="ECO:0000259" key="1">
    <source>
        <dbReference type="PROSITE" id="PS51352"/>
    </source>
</evidence>
<accession>A0A5C6ZKI3</accession>
<evidence type="ECO:0000313" key="3">
    <source>
        <dbReference type="Proteomes" id="UP000321578"/>
    </source>
</evidence>
<dbReference type="PROSITE" id="PS51352">
    <property type="entry name" value="THIOREDOXIN_2"/>
    <property type="match status" value="1"/>
</dbReference>
<reference evidence="2 3" key="1">
    <citation type="submission" date="2019-08" db="EMBL/GenBank/DDBJ databases">
        <title>Genomes of Subsaximicrobium wynnwilliamsii strains.</title>
        <authorList>
            <person name="Bowman J.P."/>
        </authorList>
    </citation>
    <scope>NUCLEOTIDE SEQUENCE [LARGE SCALE GENOMIC DNA]</scope>
    <source>
        <strain evidence="2 3">2-80-2</strain>
    </source>
</reference>
<dbReference type="InterPro" id="IPR036249">
    <property type="entry name" value="Thioredoxin-like_sf"/>
</dbReference>
<dbReference type="RefSeq" id="WP_147085798.1">
    <property type="nucleotide sequence ID" value="NZ_VORM01000005.1"/>
</dbReference>
<keyword evidence="3" id="KW-1185">Reference proteome</keyword>
<dbReference type="AlphaFoldDB" id="A0A5C6ZKI3"/>
<dbReference type="Proteomes" id="UP000321578">
    <property type="component" value="Unassembled WGS sequence"/>
</dbReference>
<sequence length="196" mass="22474">MAKPRKMKWSTILFVVVLLLLIIPQTRKPIQIFLQKGMAKVVKPSAIENSERASLSTFNWKLKNDQGETVNFKSAEGKVIIINFWATWCPPCIAEMPDFETLYQDYKDNDAIEFWFVSNEKQSVTANFLEEKGYSFKSYQPSTQPPSNFNVSSIPRTFVIDTAGKIVLDKSGVADWDSDKMRRILDGLIENKFTMD</sequence>
<dbReference type="Pfam" id="PF08534">
    <property type="entry name" value="Redoxin"/>
    <property type="match status" value="1"/>
</dbReference>
<gene>
    <name evidence="2" type="ORF">ESY86_06535</name>
</gene>
<dbReference type="CDD" id="cd02966">
    <property type="entry name" value="TlpA_like_family"/>
    <property type="match status" value="1"/>
</dbReference>
<feature type="domain" description="Thioredoxin" evidence="1">
    <location>
        <begin position="44"/>
        <end position="190"/>
    </location>
</feature>
<dbReference type="InterPro" id="IPR013740">
    <property type="entry name" value="Redoxin"/>
</dbReference>
<organism evidence="2 3">
    <name type="scientific">Subsaximicrobium wynnwilliamsii</name>
    <dbReference type="NCBI Taxonomy" id="291179"/>
    <lineage>
        <taxon>Bacteria</taxon>
        <taxon>Pseudomonadati</taxon>
        <taxon>Bacteroidota</taxon>
        <taxon>Flavobacteriia</taxon>
        <taxon>Flavobacteriales</taxon>
        <taxon>Flavobacteriaceae</taxon>
        <taxon>Subsaximicrobium</taxon>
    </lineage>
</organism>
<dbReference type="SUPFAM" id="SSF52833">
    <property type="entry name" value="Thioredoxin-like"/>
    <property type="match status" value="1"/>
</dbReference>
<protein>
    <submittedName>
        <fullName evidence="2">TlpA family protein disulfide reductase</fullName>
    </submittedName>
</protein>
<dbReference type="InterPro" id="IPR050553">
    <property type="entry name" value="Thioredoxin_ResA/DsbE_sf"/>
</dbReference>